<proteinExistence type="predicted"/>
<keyword evidence="1" id="KW-1133">Transmembrane helix</keyword>
<dbReference type="AlphaFoldDB" id="A0A7L5AFQ9"/>
<protein>
    <submittedName>
        <fullName evidence="2">Uncharacterized protein</fullName>
    </submittedName>
</protein>
<keyword evidence="1" id="KW-0812">Transmembrane</keyword>
<sequence length="120" mass="12541">MTDEHPELSGYEPGDGRPLRGPRLVLAMRVVVIVGIIALVLPGIITIFSVGGNTADRSCAQWVAFARPDATESSARFEFFGPGGVGWQCYSIGGFGNDQLVASLGIIPSGARLPIPTIGS</sequence>
<feature type="transmembrane region" description="Helical" evidence="1">
    <location>
        <begin position="26"/>
        <end position="48"/>
    </location>
</feature>
<evidence type="ECO:0000313" key="3">
    <source>
        <dbReference type="Proteomes" id="UP000464507"/>
    </source>
</evidence>
<keyword evidence="1" id="KW-0472">Membrane</keyword>
<evidence type="ECO:0000313" key="2">
    <source>
        <dbReference type="EMBL" id="QHO69313.1"/>
    </source>
</evidence>
<dbReference type="EMBL" id="CP017146">
    <property type="protein sequence ID" value="QHO69313.1"/>
    <property type="molecule type" value="Genomic_DNA"/>
</dbReference>
<dbReference type="RefSeq" id="WP_161885677.1">
    <property type="nucleotide sequence ID" value="NZ_CP017146.1"/>
</dbReference>
<accession>A0A7L5AFQ9</accession>
<name>A0A7L5AFQ9_9MICO</name>
<dbReference type="OrthoDB" id="5122659at2"/>
<gene>
    <name evidence="2" type="ORF">BHD05_06275</name>
</gene>
<evidence type="ECO:0000256" key="1">
    <source>
        <dbReference type="SAM" id="Phobius"/>
    </source>
</evidence>
<reference evidence="2 3" key="1">
    <citation type="submission" date="2016-09" db="EMBL/GenBank/DDBJ databases">
        <title>Complete genome sequence of microbes from the polar regions.</title>
        <authorList>
            <person name="Liao L."/>
            <person name="Chen B."/>
        </authorList>
    </citation>
    <scope>NUCLEOTIDE SEQUENCE [LARGE SCALE GENOMIC DNA]</scope>
    <source>
        <strain evidence="2 3">ZS314</strain>
    </source>
</reference>
<keyword evidence="3" id="KW-1185">Reference proteome</keyword>
<organism evidence="2 3">
    <name type="scientific">Marisediminicola antarctica</name>
    <dbReference type="NCBI Taxonomy" id="674079"/>
    <lineage>
        <taxon>Bacteria</taxon>
        <taxon>Bacillati</taxon>
        <taxon>Actinomycetota</taxon>
        <taxon>Actinomycetes</taxon>
        <taxon>Micrococcales</taxon>
        <taxon>Microbacteriaceae</taxon>
        <taxon>Marisediminicola</taxon>
    </lineage>
</organism>
<dbReference type="KEGG" id="mant:BHD05_06275"/>
<dbReference type="Proteomes" id="UP000464507">
    <property type="component" value="Chromosome"/>
</dbReference>